<keyword evidence="1 5" id="KW-0808">Transferase</keyword>
<gene>
    <name evidence="5" type="ORF">CCAN12_760048</name>
</gene>
<feature type="domain" description="Beta-ketoacyl-[acyl-carrier-protein] synthase III N-terminal" evidence="4">
    <location>
        <begin position="114"/>
        <end position="180"/>
    </location>
</feature>
<dbReference type="CDD" id="cd00830">
    <property type="entry name" value="KAS_III"/>
    <property type="match status" value="1"/>
</dbReference>
<dbReference type="GO" id="GO:0006633">
    <property type="term" value="P:fatty acid biosynthetic process"/>
    <property type="evidence" value="ECO:0007669"/>
    <property type="project" value="InterPro"/>
</dbReference>
<dbReference type="InterPro" id="IPR013751">
    <property type="entry name" value="ACP_syn_III_N"/>
</dbReference>
<dbReference type="PANTHER" id="PTHR34069">
    <property type="entry name" value="3-OXOACYL-[ACYL-CARRIER-PROTEIN] SYNTHASE 3"/>
    <property type="match status" value="1"/>
</dbReference>
<dbReference type="Gene3D" id="3.40.47.10">
    <property type="match status" value="1"/>
</dbReference>
<dbReference type="Pfam" id="PF08541">
    <property type="entry name" value="ACP_syn_III_C"/>
    <property type="match status" value="1"/>
</dbReference>
<dbReference type="Proteomes" id="UP000044026">
    <property type="component" value="Unassembled WGS sequence"/>
</dbReference>
<feature type="domain" description="Beta-ketoacyl-[acyl-carrier-protein] synthase III C-terminal" evidence="3">
    <location>
        <begin position="251"/>
        <end position="338"/>
    </location>
</feature>
<name>A0A0B7HN77_9FLAO</name>
<protein>
    <submittedName>
        <fullName evidence="5">Beta-ketoacyl-acyl-carrier-protein synthase III</fullName>
        <ecNumber evidence="5">2.3.1.180</ecNumber>
    </submittedName>
</protein>
<keyword evidence="2 5" id="KW-0012">Acyltransferase</keyword>
<evidence type="ECO:0000256" key="1">
    <source>
        <dbReference type="ARBA" id="ARBA00022679"/>
    </source>
</evidence>
<evidence type="ECO:0000313" key="5">
    <source>
        <dbReference type="EMBL" id="CEN39387.1"/>
    </source>
</evidence>
<evidence type="ECO:0000259" key="3">
    <source>
        <dbReference type="Pfam" id="PF08541"/>
    </source>
</evidence>
<dbReference type="GeneID" id="69580669"/>
<evidence type="ECO:0000256" key="2">
    <source>
        <dbReference type="ARBA" id="ARBA00023315"/>
    </source>
</evidence>
<evidence type="ECO:0000259" key="4">
    <source>
        <dbReference type="Pfam" id="PF08545"/>
    </source>
</evidence>
<reference evidence="5 6" key="1">
    <citation type="submission" date="2015-01" db="EMBL/GenBank/DDBJ databases">
        <authorList>
            <person name="Xiang T."/>
            <person name="Song Y."/>
            <person name="Huang L."/>
            <person name="Wang B."/>
            <person name="Wu P."/>
        </authorList>
    </citation>
    <scope>NUCLEOTIDE SEQUENCE [LARGE SCALE GENOMIC DNA]</scope>
    <source>
        <strain evidence="5 6">Cc12</strain>
    </source>
</reference>
<organism evidence="5 6">
    <name type="scientific">Capnocytophaga canimorsus</name>
    <dbReference type="NCBI Taxonomy" id="28188"/>
    <lineage>
        <taxon>Bacteria</taxon>
        <taxon>Pseudomonadati</taxon>
        <taxon>Bacteroidota</taxon>
        <taxon>Flavobacteriia</taxon>
        <taxon>Flavobacteriales</taxon>
        <taxon>Flavobacteriaceae</taxon>
        <taxon>Capnocytophaga</taxon>
    </lineage>
</organism>
<accession>A0A0B7HN77</accession>
<dbReference type="EMBL" id="CDOE01000074">
    <property type="protein sequence ID" value="CEN39387.1"/>
    <property type="molecule type" value="Genomic_DNA"/>
</dbReference>
<dbReference type="AlphaFoldDB" id="A0A0B7HN77"/>
<dbReference type="Pfam" id="PF08545">
    <property type="entry name" value="ACP_syn_III"/>
    <property type="match status" value="1"/>
</dbReference>
<evidence type="ECO:0000313" key="6">
    <source>
        <dbReference type="Proteomes" id="UP000044026"/>
    </source>
</evidence>
<dbReference type="PANTHER" id="PTHR34069:SF2">
    <property type="entry name" value="BETA-KETOACYL-[ACYL-CARRIER-PROTEIN] SYNTHASE III"/>
    <property type="match status" value="1"/>
</dbReference>
<dbReference type="GO" id="GO:0004315">
    <property type="term" value="F:3-oxoacyl-[acyl-carrier-protein] synthase activity"/>
    <property type="evidence" value="ECO:0007669"/>
    <property type="project" value="InterPro"/>
</dbReference>
<dbReference type="SUPFAM" id="SSF53901">
    <property type="entry name" value="Thiolase-like"/>
    <property type="match status" value="1"/>
</dbReference>
<dbReference type="RefSeq" id="WP_042001299.1">
    <property type="nucleotide sequence ID" value="NZ_CP022382.1"/>
</dbReference>
<dbReference type="EC" id="2.3.1.180" evidence="5"/>
<dbReference type="GO" id="GO:0033818">
    <property type="term" value="F:beta-ketoacyl-acyl-carrier-protein synthase III activity"/>
    <property type="evidence" value="ECO:0007669"/>
    <property type="project" value="UniProtKB-EC"/>
</dbReference>
<dbReference type="InterPro" id="IPR013747">
    <property type="entry name" value="ACP_syn_III_C"/>
</dbReference>
<sequence length="350" mass="39414">MAFIHIPNVHIKGISACVPSKIIKNETLTDIFSKEELDKIINSVGIIERRIVDRETTASDLCFKAAENLLNKLDIDRESIDVLIFMSQTGDYKIPATASILQHRLKLSQNCACFDVSLACSGYVYALTTAFSYLNLEGINRVLLLDGETFSKIVNPKDKTNALLYGDAGTATLLEKKQGIDFYSLLKTDGTGWEAVNIKSGGCRNVTTLDSFVEYEREDGSIGNDQQVYMNGLDVFNFTMKVVPKSVKEILEKYNFELTDMDKIVFHQANKFMTDFFVKKLKYPKENVPYSLQKYGNVSSATIPLTISSELYHWENDRKQLLISGFGAGLSWATAIINLEDTYIFKPIEY</sequence>
<dbReference type="InterPro" id="IPR016039">
    <property type="entry name" value="Thiolase-like"/>
</dbReference>
<dbReference type="GO" id="GO:0044550">
    <property type="term" value="P:secondary metabolite biosynthetic process"/>
    <property type="evidence" value="ECO:0007669"/>
    <property type="project" value="TreeGrafter"/>
</dbReference>
<proteinExistence type="predicted"/>